<dbReference type="InterPro" id="IPR036259">
    <property type="entry name" value="MFS_trans_sf"/>
</dbReference>
<dbReference type="RefSeq" id="WP_343876048.1">
    <property type="nucleotide sequence ID" value="NZ_BAAAIX010000037.1"/>
</dbReference>
<organism evidence="8 9">
    <name type="scientific">Luteococcus peritonei</name>
    <dbReference type="NCBI Taxonomy" id="88874"/>
    <lineage>
        <taxon>Bacteria</taxon>
        <taxon>Bacillati</taxon>
        <taxon>Actinomycetota</taxon>
        <taxon>Actinomycetes</taxon>
        <taxon>Propionibacteriales</taxon>
        <taxon>Propionibacteriaceae</taxon>
        <taxon>Luteococcus</taxon>
    </lineage>
</organism>
<evidence type="ECO:0000256" key="1">
    <source>
        <dbReference type="ARBA" id="ARBA00004651"/>
    </source>
</evidence>
<dbReference type="EMBL" id="JBHUFZ010000036">
    <property type="protein sequence ID" value="MFD1891554.1"/>
    <property type="molecule type" value="Genomic_DNA"/>
</dbReference>
<name>A0ABW4S0D0_9ACTN</name>
<dbReference type="SUPFAM" id="SSF103473">
    <property type="entry name" value="MFS general substrate transporter"/>
    <property type="match status" value="1"/>
</dbReference>
<feature type="transmembrane region" description="Helical" evidence="6">
    <location>
        <begin position="297"/>
        <end position="321"/>
    </location>
</feature>
<feature type="transmembrane region" description="Helical" evidence="6">
    <location>
        <begin position="255"/>
        <end position="277"/>
    </location>
</feature>
<feature type="transmembrane region" description="Helical" evidence="6">
    <location>
        <begin position="120"/>
        <end position="139"/>
    </location>
</feature>
<feature type="transmembrane region" description="Helical" evidence="6">
    <location>
        <begin position="356"/>
        <end position="380"/>
    </location>
</feature>
<evidence type="ECO:0000256" key="6">
    <source>
        <dbReference type="SAM" id="Phobius"/>
    </source>
</evidence>
<dbReference type="Gene3D" id="1.20.1250.20">
    <property type="entry name" value="MFS general substrate transporter like domains"/>
    <property type="match status" value="1"/>
</dbReference>
<dbReference type="InterPro" id="IPR020846">
    <property type="entry name" value="MFS_dom"/>
</dbReference>
<keyword evidence="5 6" id="KW-0472">Membrane</keyword>
<keyword evidence="3 6" id="KW-0812">Transmembrane</keyword>
<feature type="transmembrane region" description="Helical" evidence="6">
    <location>
        <begin position="333"/>
        <end position="350"/>
    </location>
</feature>
<dbReference type="PANTHER" id="PTHR23505:SF52">
    <property type="entry name" value="MAJOR FACILITATOR SUPERFAMILY PROTEIN"/>
    <property type="match status" value="1"/>
</dbReference>
<feature type="transmembrane region" description="Helical" evidence="6">
    <location>
        <begin position="178"/>
        <end position="197"/>
    </location>
</feature>
<proteinExistence type="predicted"/>
<reference evidence="9" key="1">
    <citation type="journal article" date="2019" name="Int. J. Syst. Evol. Microbiol.">
        <title>The Global Catalogue of Microorganisms (GCM) 10K type strain sequencing project: providing services to taxonomists for standard genome sequencing and annotation.</title>
        <authorList>
            <consortium name="The Broad Institute Genomics Platform"/>
            <consortium name="The Broad Institute Genome Sequencing Center for Infectious Disease"/>
            <person name="Wu L."/>
            <person name="Ma J."/>
        </authorList>
    </citation>
    <scope>NUCLEOTIDE SEQUENCE [LARGE SCALE GENOMIC DNA]</scope>
    <source>
        <strain evidence="9">CAIM 431</strain>
    </source>
</reference>
<evidence type="ECO:0000259" key="7">
    <source>
        <dbReference type="PROSITE" id="PS50850"/>
    </source>
</evidence>
<feature type="transmembrane region" description="Helical" evidence="6">
    <location>
        <begin position="209"/>
        <end position="229"/>
    </location>
</feature>
<comment type="subcellular location">
    <subcellularLocation>
        <location evidence="1">Cell membrane</location>
        <topology evidence="1">Multi-pass membrane protein</topology>
    </subcellularLocation>
</comment>
<dbReference type="PROSITE" id="PS50850">
    <property type="entry name" value="MFS"/>
    <property type="match status" value="1"/>
</dbReference>
<evidence type="ECO:0000256" key="5">
    <source>
        <dbReference type="ARBA" id="ARBA00023136"/>
    </source>
</evidence>
<keyword evidence="2" id="KW-0813">Transport</keyword>
<accession>A0ABW4S0D0</accession>
<dbReference type="Proteomes" id="UP001597326">
    <property type="component" value="Unassembled WGS sequence"/>
</dbReference>
<feature type="transmembrane region" description="Helical" evidence="6">
    <location>
        <begin position="392"/>
        <end position="413"/>
    </location>
</feature>
<feature type="domain" description="Major facilitator superfamily (MFS) profile" evidence="7">
    <location>
        <begin position="54"/>
        <end position="448"/>
    </location>
</feature>
<evidence type="ECO:0000256" key="3">
    <source>
        <dbReference type="ARBA" id="ARBA00022692"/>
    </source>
</evidence>
<feature type="transmembrane region" description="Helical" evidence="6">
    <location>
        <begin position="75"/>
        <end position="99"/>
    </location>
</feature>
<dbReference type="InterPro" id="IPR011701">
    <property type="entry name" value="MFS"/>
</dbReference>
<evidence type="ECO:0000256" key="4">
    <source>
        <dbReference type="ARBA" id="ARBA00022989"/>
    </source>
</evidence>
<feature type="transmembrane region" description="Helical" evidence="6">
    <location>
        <begin position="145"/>
        <end position="166"/>
    </location>
</feature>
<evidence type="ECO:0000313" key="9">
    <source>
        <dbReference type="Proteomes" id="UP001597326"/>
    </source>
</evidence>
<protein>
    <submittedName>
        <fullName evidence="8">MFS transporter</fullName>
    </submittedName>
</protein>
<feature type="transmembrane region" description="Helical" evidence="6">
    <location>
        <begin position="425"/>
        <end position="447"/>
    </location>
</feature>
<evidence type="ECO:0000256" key="2">
    <source>
        <dbReference type="ARBA" id="ARBA00022448"/>
    </source>
</evidence>
<sequence>MTLSHPDGNPSITQLPDQEDLVAVSPTTGAAYVPVDEEAQEDRDFVQPPGRGKAVFALGTSQAIDNSEGGISKTFFPQIMVAFGVGNAGLGLINALSMYARMIFGPVWAMAADRFGRKKILFIVTGLWGLWTVATGFAQTWNQLLVLYGISLVGTVASEPIVNGLLGSLYRKSERGKAFGAIRGTSSLLGMALTPAIGQLGDNPNGWRYAMMVMGVLSIVSGLLILAFVKEPEKAERISDDPDAGMFKLSDAAKLFKIPTITATAFMLPLITSMVLFGFMGKYWAVELGYGVKNAAYLYTIFQAGSMLSAFLGGFLADFFVRKMGHKGRVALFQLYALTFAAMTFLAFQVSWGRGIYYVVVFLLGLIFSIGFSGCVLPMVSSVCPKQLSATSFAVLFSLIQGFLTATISIFVGHIADDIGLQKTLFWFVTIPYALNAVYWFIFYRIYPRDVARQAERTRLIEQGKF</sequence>
<keyword evidence="9" id="KW-1185">Reference proteome</keyword>
<keyword evidence="4 6" id="KW-1133">Transmembrane helix</keyword>
<comment type="caution">
    <text evidence="8">The sequence shown here is derived from an EMBL/GenBank/DDBJ whole genome shotgun (WGS) entry which is preliminary data.</text>
</comment>
<gene>
    <name evidence="8" type="ORF">ACFSCS_15385</name>
</gene>
<dbReference type="InterPro" id="IPR044770">
    <property type="entry name" value="MFS_spinster-like"/>
</dbReference>
<dbReference type="Pfam" id="PF07690">
    <property type="entry name" value="MFS_1"/>
    <property type="match status" value="1"/>
</dbReference>
<evidence type="ECO:0000313" key="8">
    <source>
        <dbReference type="EMBL" id="MFD1891554.1"/>
    </source>
</evidence>
<dbReference type="PANTHER" id="PTHR23505">
    <property type="entry name" value="SPINSTER"/>
    <property type="match status" value="1"/>
</dbReference>